<dbReference type="PROSITE" id="PS50802">
    <property type="entry name" value="OTU"/>
    <property type="match status" value="1"/>
</dbReference>
<dbReference type="Pfam" id="PF02338">
    <property type="entry name" value="OTU"/>
    <property type="match status" value="1"/>
</dbReference>
<dbReference type="InterPro" id="IPR050704">
    <property type="entry name" value="Peptidase_C85-like"/>
</dbReference>
<dbReference type="PANTHER" id="PTHR12419">
    <property type="entry name" value="OTU DOMAIN CONTAINING PROTEIN"/>
    <property type="match status" value="1"/>
</dbReference>
<protein>
    <submittedName>
        <fullName evidence="2">OTU domain-containing protein</fullName>
    </submittedName>
</protein>
<dbReference type="SUPFAM" id="SSF54001">
    <property type="entry name" value="Cysteine proteinases"/>
    <property type="match status" value="1"/>
</dbReference>
<evidence type="ECO:0000313" key="3">
    <source>
        <dbReference type="Proteomes" id="UP001642464"/>
    </source>
</evidence>
<organism evidence="2 3">
    <name type="scientific">Durusdinium trenchii</name>
    <dbReference type="NCBI Taxonomy" id="1381693"/>
    <lineage>
        <taxon>Eukaryota</taxon>
        <taxon>Sar</taxon>
        <taxon>Alveolata</taxon>
        <taxon>Dinophyceae</taxon>
        <taxon>Suessiales</taxon>
        <taxon>Symbiodiniaceae</taxon>
        <taxon>Durusdinium</taxon>
    </lineage>
</organism>
<keyword evidence="3" id="KW-1185">Reference proteome</keyword>
<gene>
    <name evidence="2" type="ORF">SCF082_LOCUS14759</name>
</gene>
<dbReference type="Gene3D" id="3.90.70.80">
    <property type="match status" value="1"/>
</dbReference>
<proteinExistence type="predicted"/>
<evidence type="ECO:0000313" key="2">
    <source>
        <dbReference type="EMBL" id="CAK9020045.1"/>
    </source>
</evidence>
<dbReference type="PANTHER" id="PTHR12419:SF11">
    <property type="entry name" value="OTU DOMAIN-CONTAINING PROTEIN DDB_G0284757"/>
    <property type="match status" value="1"/>
</dbReference>
<feature type="domain" description="OTU" evidence="1">
    <location>
        <begin position="296"/>
        <end position="401"/>
    </location>
</feature>
<dbReference type="EMBL" id="CAXAMM010009335">
    <property type="protein sequence ID" value="CAK9020045.1"/>
    <property type="molecule type" value="Genomic_DNA"/>
</dbReference>
<name>A0ABP0K0S6_9DINO</name>
<evidence type="ECO:0000259" key="1">
    <source>
        <dbReference type="PROSITE" id="PS50802"/>
    </source>
</evidence>
<sequence>MQGSAFFPSSTEFNAFWSSVVERLQSQDGIVTWSLRPSWLKPCSAFASRLNAGEYNGMHQEVPLAWAALRSRGNKHYVRVDDMDVDNDDEKPEKRRRLNLDSLLTHFCKKGPCGTFMATTCDLQLDDGAVAQSLYVFGKYDLNAVTEKKEDTFALATLLGTKCGYCVLRHLWLRQHFVGVYVAATKSVVDSHKDYIQNSGHTEHVLFVKCLLQKDGVAEIKAGPESASSLKKKEAQSQKYQSKLFERLPASGAMDAWERSQMQLALTLSVEENKAVKQKEEKSAKRIDRRLECFGLLRVPMPMEGACQFQALCHAASLPMSALDLRLAAISYLEPLGNMFVDRLEAKFKGQWTGYIQHMKREDTWGDEMSLMACCHILRRKISVVTDSSEESNHTVVFCPPEIISKDLWGQPLR</sequence>
<comment type="caution">
    <text evidence="2">The sequence shown here is derived from an EMBL/GenBank/DDBJ whole genome shotgun (WGS) entry which is preliminary data.</text>
</comment>
<dbReference type="Proteomes" id="UP001642464">
    <property type="component" value="Unassembled WGS sequence"/>
</dbReference>
<accession>A0ABP0K0S6</accession>
<reference evidence="2 3" key="1">
    <citation type="submission" date="2024-02" db="EMBL/GenBank/DDBJ databases">
        <authorList>
            <person name="Chen Y."/>
            <person name="Shah S."/>
            <person name="Dougan E. K."/>
            <person name="Thang M."/>
            <person name="Chan C."/>
        </authorList>
    </citation>
    <scope>NUCLEOTIDE SEQUENCE [LARGE SCALE GENOMIC DNA]</scope>
</reference>
<dbReference type="InterPro" id="IPR003323">
    <property type="entry name" value="OTU_dom"/>
</dbReference>
<dbReference type="InterPro" id="IPR038765">
    <property type="entry name" value="Papain-like_cys_pep_sf"/>
</dbReference>